<keyword evidence="1" id="KW-0812">Transmembrane</keyword>
<accession>A0A6H2U2A7</accession>
<organism evidence="2">
    <name type="scientific">Sphaerothecum destruens</name>
    <dbReference type="NCBI Taxonomy" id="42893"/>
    <lineage>
        <taxon>Eukaryota</taxon>
        <taxon>Ichthyosporea</taxon>
        <taxon>Dermocystida</taxon>
        <taxon>Sphaerothecum</taxon>
    </lineage>
</organism>
<reference evidence="2" key="1">
    <citation type="journal article" date="2020" name="Parasit. Vectors">
        <title>The complete mitochondrial genome of a parasite at the animal-fungal boundary.</title>
        <authorList>
            <person name="Sana S."/>
            <person name="Hardouin E.A."/>
            <person name="Paley R."/>
            <person name="Zhang T."/>
            <person name="Andreou D."/>
        </authorList>
    </citation>
    <scope>NUCLEOTIDE SEQUENCE</scope>
</reference>
<dbReference type="AlphaFoldDB" id="A0A6H2U2A7"/>
<protein>
    <submittedName>
        <fullName evidence="2">ABC transporter subunit C</fullName>
    </submittedName>
</protein>
<dbReference type="RefSeq" id="YP_009734653.1">
    <property type="nucleotide sequence ID" value="NC_046408.1"/>
</dbReference>
<keyword evidence="2" id="KW-0496">Mitochondrion</keyword>
<dbReference type="PRINTS" id="PR01386">
    <property type="entry name" value="CCMCBIOGNSIS"/>
</dbReference>
<feature type="transmembrane region" description="Helical" evidence="1">
    <location>
        <begin position="180"/>
        <end position="203"/>
    </location>
</feature>
<feature type="transmembrane region" description="Helical" evidence="1">
    <location>
        <begin position="140"/>
        <end position="160"/>
    </location>
</feature>
<dbReference type="GeneID" id="44790211"/>
<keyword evidence="1" id="KW-1133">Transmembrane helix</keyword>
<feature type="transmembrane region" description="Helical" evidence="1">
    <location>
        <begin position="12"/>
        <end position="28"/>
    </location>
</feature>
<evidence type="ECO:0000256" key="1">
    <source>
        <dbReference type="SAM" id="Phobius"/>
    </source>
</evidence>
<dbReference type="EMBL" id="MG832660">
    <property type="protein sequence ID" value="QID02696.1"/>
    <property type="molecule type" value="Genomic_DNA"/>
</dbReference>
<dbReference type="GO" id="GO:0015232">
    <property type="term" value="F:heme transmembrane transporter activity"/>
    <property type="evidence" value="ECO:0007669"/>
    <property type="project" value="InterPro"/>
</dbReference>
<sequence length="210" mass="25124">MILSELSVLDSYMWLFFFFMFVYLQYILDVNNMFQGNYMRLLFVHVPLVWLSLLFYLLLLAGSFFMIIYSYYLLYLINIVLSLLYVIVTFVSILTGSIWGYVAWGSYFEMDLRLITMMVMNISVLLYLFLLYLGQIRLGGYYMIFIGINLIVIKYCMYWFSSIHQFSSVNIVGSSVYYSYLYVLFISFIYFIWCLVWLFRLIVKEVMVGS</sequence>
<dbReference type="GO" id="GO:0016020">
    <property type="term" value="C:membrane"/>
    <property type="evidence" value="ECO:0007669"/>
    <property type="project" value="InterPro"/>
</dbReference>
<dbReference type="GO" id="GO:0017004">
    <property type="term" value="P:cytochrome complex assembly"/>
    <property type="evidence" value="ECO:0007669"/>
    <property type="project" value="InterPro"/>
</dbReference>
<geneLocation type="mitochondrion" evidence="2"/>
<keyword evidence="1" id="KW-0472">Membrane</keyword>
<gene>
    <name evidence="2" type="primary">ccmC</name>
</gene>
<feature type="transmembrane region" description="Helical" evidence="1">
    <location>
        <begin position="114"/>
        <end position="133"/>
    </location>
</feature>
<feature type="transmembrane region" description="Helical" evidence="1">
    <location>
        <begin position="79"/>
        <end position="102"/>
    </location>
</feature>
<feature type="transmembrane region" description="Helical" evidence="1">
    <location>
        <begin position="48"/>
        <end position="72"/>
    </location>
</feature>
<proteinExistence type="predicted"/>
<dbReference type="InterPro" id="IPR003557">
    <property type="entry name" value="Cyt_c_biogenesis_CcmC"/>
</dbReference>
<name>A0A6H2U2A7_9EUKA</name>
<evidence type="ECO:0000313" key="2">
    <source>
        <dbReference type="EMBL" id="QID02696.1"/>
    </source>
</evidence>